<evidence type="ECO:0000313" key="5">
    <source>
        <dbReference type="EMBL" id="OMQ23817.1"/>
    </source>
</evidence>
<dbReference type="GO" id="GO:0030288">
    <property type="term" value="C:outer membrane-bounded periplasmic space"/>
    <property type="evidence" value="ECO:0007669"/>
    <property type="project" value="InterPro"/>
</dbReference>
<dbReference type="NCBIfam" id="NF008599">
    <property type="entry name" value="PRK11566.1"/>
    <property type="match status" value="1"/>
</dbReference>
<dbReference type="STRING" id="2034155.BMI79_09975"/>
<dbReference type="HAMAP" id="MF_00947">
    <property type="entry name" value="HdeB"/>
    <property type="match status" value="1"/>
</dbReference>
<comment type="function">
    <text evidence="4">Required for optimal acid stress protection, which is important for survival of enteric bacteria in the acidic environment of the host stomach. Exhibits a chaperone-like activity at acidic pH by preventing the aggregation of many different periplasmic proteins.</text>
</comment>
<organism evidence="5 6">
    <name type="scientific">Serratia oryzae</name>
    <dbReference type="NCBI Taxonomy" id="2034155"/>
    <lineage>
        <taxon>Bacteria</taxon>
        <taxon>Pseudomonadati</taxon>
        <taxon>Pseudomonadota</taxon>
        <taxon>Gammaproteobacteria</taxon>
        <taxon>Enterobacterales</taxon>
        <taxon>Yersiniaceae</taxon>
        <taxon>Serratia</taxon>
    </lineage>
</organism>
<evidence type="ECO:0000256" key="3">
    <source>
        <dbReference type="ARBA" id="ARBA00023186"/>
    </source>
</evidence>
<dbReference type="Gene3D" id="1.10.890.10">
    <property type="entry name" value="HNS-dependent expression A"/>
    <property type="match status" value="1"/>
</dbReference>
<accession>A0A1S8CK67</accession>
<keyword evidence="2 4" id="KW-0574">Periplasm</keyword>
<dbReference type="SUPFAM" id="SSF47752">
    <property type="entry name" value="Protein HNS-dependent expression A, HdeA"/>
    <property type="match status" value="1"/>
</dbReference>
<feature type="chain" id="PRO_5010593453" description="Acid stress chaperone HdeB" evidence="4">
    <location>
        <begin position="28"/>
        <end position="107"/>
    </location>
</feature>
<proteinExistence type="inferred from homology"/>
<name>A0A1S8CK67_9GAMM</name>
<keyword evidence="1 4" id="KW-0732">Signal</keyword>
<keyword evidence="3 4" id="KW-0143">Chaperone</keyword>
<dbReference type="RefSeq" id="WP_076942024.1">
    <property type="nucleotide sequence ID" value="NZ_MOXD01000004.1"/>
</dbReference>
<dbReference type="InterPro" id="IPR028623">
    <property type="entry name" value="HdeB"/>
</dbReference>
<dbReference type="InterPro" id="IPR036831">
    <property type="entry name" value="HdeA_sf"/>
</dbReference>
<reference evidence="5 6" key="1">
    <citation type="submission" date="2016-11" db="EMBL/GenBank/DDBJ databases">
        <title>Rahnella oryzae sp. nov., isolated from rice root.</title>
        <authorList>
            <person name="Zhang X.-X."/>
            <person name="Zhang J."/>
        </authorList>
    </citation>
    <scope>NUCLEOTIDE SEQUENCE [LARGE SCALE GENOMIC DNA]</scope>
    <source>
        <strain evidence="5 6">J11-6</strain>
    </source>
</reference>
<feature type="signal peptide" evidence="4">
    <location>
        <begin position="1"/>
        <end position="27"/>
    </location>
</feature>
<dbReference type="GO" id="GO:0051082">
    <property type="term" value="F:unfolded protein binding"/>
    <property type="evidence" value="ECO:0007669"/>
    <property type="project" value="InterPro"/>
</dbReference>
<comment type="subcellular location">
    <subcellularLocation>
        <location evidence="4">Periplasm</location>
    </subcellularLocation>
</comment>
<dbReference type="OrthoDB" id="6478401at2"/>
<dbReference type="Proteomes" id="UP000216021">
    <property type="component" value="Unassembled WGS sequence"/>
</dbReference>
<gene>
    <name evidence="4" type="primary">hdeB</name>
    <name evidence="5" type="ORF">BMI79_09975</name>
</gene>
<dbReference type="InterPro" id="IPR010486">
    <property type="entry name" value="HNS-dep_expression_A/B"/>
</dbReference>
<evidence type="ECO:0000256" key="2">
    <source>
        <dbReference type="ARBA" id="ARBA00022764"/>
    </source>
</evidence>
<comment type="caution">
    <text evidence="5">The sequence shown here is derived from an EMBL/GenBank/DDBJ whole genome shotgun (WGS) entry which is preliminary data.</text>
</comment>
<sequence length="107" mass="12042" precursor="true">MFIKSLKKIAFNGLLFSVAIFSLAVKAETITTPSDMTCKEFLDLNPKSMTPVVYWVMNDDTRYKGGDYVDLHETGSVVTPKVVEACHQTPDRKFSDMKDDILAFAKK</sequence>
<protein>
    <recommendedName>
        <fullName evidence="4">Acid stress chaperone HdeB</fullName>
    </recommendedName>
</protein>
<dbReference type="InterPro" id="IPR038303">
    <property type="entry name" value="HdeA/HdeB_sf"/>
</dbReference>
<dbReference type="EMBL" id="MOXD01000004">
    <property type="protein sequence ID" value="OMQ23817.1"/>
    <property type="molecule type" value="Genomic_DNA"/>
</dbReference>
<evidence type="ECO:0000256" key="1">
    <source>
        <dbReference type="ARBA" id="ARBA00022729"/>
    </source>
</evidence>
<evidence type="ECO:0000313" key="6">
    <source>
        <dbReference type="Proteomes" id="UP000216021"/>
    </source>
</evidence>
<comment type="similarity">
    <text evidence="4">Belongs to the HdeB family.</text>
</comment>
<dbReference type="AlphaFoldDB" id="A0A1S8CK67"/>
<keyword evidence="6" id="KW-1185">Reference proteome</keyword>
<dbReference type="Pfam" id="PF06411">
    <property type="entry name" value="HdeA"/>
    <property type="match status" value="1"/>
</dbReference>
<evidence type="ECO:0000256" key="4">
    <source>
        <dbReference type="HAMAP-Rule" id="MF_00947"/>
    </source>
</evidence>
<dbReference type="GO" id="GO:1990451">
    <property type="term" value="P:cellular stress response to acidic pH"/>
    <property type="evidence" value="ECO:0007669"/>
    <property type="project" value="UniProtKB-UniRule"/>
</dbReference>